<sequence length="242" mass="25524">MGTQNWNGGNRLTVSQGNSLQAVNVIVNPINVAFLYNSTTAAQAVPVTYIGSNQYVSVLTAPETTGNQGSAAILTFSGASPNINGSSSLTASITPSAGSGVQAESWLGSQSMPTNTTGLNNQQLQANGDSKPFNKYSRYYFVPSAQHYNLNVTSGINAFYFALFNASGQVTIYVLNAPDTSYQPIVQQFDGDTYAAQNTKVVVLTSSSVNITLFGNNQQWVAMNADSLNDSTNVSITLTSLG</sequence>
<dbReference type="Proteomes" id="UP001596045">
    <property type="component" value="Unassembled WGS sequence"/>
</dbReference>
<evidence type="ECO:0000313" key="1">
    <source>
        <dbReference type="EMBL" id="MFC5475669.1"/>
    </source>
</evidence>
<organism evidence="1 2">
    <name type="scientific">Paraherbaspirillum soli</name>
    <dbReference type="NCBI Taxonomy" id="631222"/>
    <lineage>
        <taxon>Bacteria</taxon>
        <taxon>Pseudomonadati</taxon>
        <taxon>Pseudomonadota</taxon>
        <taxon>Betaproteobacteria</taxon>
        <taxon>Burkholderiales</taxon>
        <taxon>Oxalobacteraceae</taxon>
        <taxon>Paraherbaspirillum</taxon>
    </lineage>
</organism>
<name>A0ABW0MBZ5_9BURK</name>
<comment type="caution">
    <text evidence="1">The sequence shown here is derived from an EMBL/GenBank/DDBJ whole genome shotgun (WGS) entry which is preliminary data.</text>
</comment>
<evidence type="ECO:0000313" key="2">
    <source>
        <dbReference type="Proteomes" id="UP001596045"/>
    </source>
</evidence>
<keyword evidence="2" id="KW-1185">Reference proteome</keyword>
<dbReference type="EMBL" id="JBHSMT010000028">
    <property type="protein sequence ID" value="MFC5475669.1"/>
    <property type="molecule type" value="Genomic_DNA"/>
</dbReference>
<proteinExistence type="predicted"/>
<dbReference type="RefSeq" id="WP_378999170.1">
    <property type="nucleotide sequence ID" value="NZ_JBHSMT010000028.1"/>
</dbReference>
<gene>
    <name evidence="1" type="ORF">ACFPM8_17035</name>
</gene>
<protein>
    <submittedName>
        <fullName evidence="1">Uncharacterized protein</fullName>
    </submittedName>
</protein>
<reference evidence="2" key="1">
    <citation type="journal article" date="2019" name="Int. J. Syst. Evol. Microbiol.">
        <title>The Global Catalogue of Microorganisms (GCM) 10K type strain sequencing project: providing services to taxonomists for standard genome sequencing and annotation.</title>
        <authorList>
            <consortium name="The Broad Institute Genomics Platform"/>
            <consortium name="The Broad Institute Genome Sequencing Center for Infectious Disease"/>
            <person name="Wu L."/>
            <person name="Ma J."/>
        </authorList>
    </citation>
    <scope>NUCLEOTIDE SEQUENCE [LARGE SCALE GENOMIC DNA]</scope>
    <source>
        <strain evidence="2">JCM 17066</strain>
    </source>
</reference>
<accession>A0ABW0MBZ5</accession>